<keyword evidence="2" id="KW-0808">Transferase</keyword>
<comment type="caution">
    <text evidence="2">The sequence shown here is derived from an EMBL/GenBank/DDBJ whole genome shotgun (WGS) entry which is preliminary data.</text>
</comment>
<protein>
    <submittedName>
        <fullName evidence="2">Glycosyltransferase involved in cell wall biosynthesis</fullName>
    </submittedName>
</protein>
<dbReference type="EMBL" id="JACHNY010000002">
    <property type="protein sequence ID" value="MBB4617094.1"/>
    <property type="molecule type" value="Genomic_DNA"/>
</dbReference>
<dbReference type="AlphaFoldDB" id="A0A7W7AHF4"/>
<keyword evidence="3" id="KW-1185">Reference proteome</keyword>
<accession>A0A7W7AHF4</accession>
<proteinExistence type="predicted"/>
<feature type="domain" description="Glycosyltransferase subfamily 4-like N-terminal" evidence="1">
    <location>
        <begin position="12"/>
        <end position="181"/>
    </location>
</feature>
<dbReference type="Pfam" id="PF13692">
    <property type="entry name" value="Glyco_trans_1_4"/>
    <property type="match status" value="1"/>
</dbReference>
<organism evidence="2 3">
    <name type="scientific">Sphingomonas abaci</name>
    <dbReference type="NCBI Taxonomy" id="237611"/>
    <lineage>
        <taxon>Bacteria</taxon>
        <taxon>Pseudomonadati</taxon>
        <taxon>Pseudomonadota</taxon>
        <taxon>Alphaproteobacteria</taxon>
        <taxon>Sphingomonadales</taxon>
        <taxon>Sphingomonadaceae</taxon>
        <taxon>Sphingomonas</taxon>
    </lineage>
</organism>
<dbReference type="Proteomes" id="UP000574769">
    <property type="component" value="Unassembled WGS sequence"/>
</dbReference>
<dbReference type="GO" id="GO:0016757">
    <property type="term" value="F:glycosyltransferase activity"/>
    <property type="evidence" value="ECO:0007669"/>
    <property type="project" value="UniProtKB-ARBA"/>
</dbReference>
<sequence length="369" mass="37468">MTARLLMTVDTVGGVWQYATELAAGLAGSGYQVELAVIGPPPDAGQRRRAQAVGATLIDTGLALDWLSGDAAMVAATGAAIARLAQQRGADLVQLNQPAFAAAPFAMPVVAVAHSCVATWWAAAGIGPLPDDLAWQAALTARGLAAADAVVAPSAAFAAATAHAHGLAPGRMTVVHNGRNLRPRSAPPQDFAFTAGRLWDRGKNAATLDRAAARLAVPFKAAGPCTGPHGETVVFEHVVPLGSLGERAIADILSARPVFASATRYEPFGLAVLEAALAGCALVLSDIPTFRELWDGAALFVDPDDVDGFADAIGTLAADAPLRLANGAQARARAASYAPAAMAAGMIAIYDRLLDRAAGPVPAAGQVAA</sequence>
<dbReference type="SUPFAM" id="SSF53756">
    <property type="entry name" value="UDP-Glycosyltransferase/glycogen phosphorylase"/>
    <property type="match status" value="1"/>
</dbReference>
<name>A0A7W7AHF4_9SPHN</name>
<reference evidence="2 3" key="1">
    <citation type="submission" date="2020-08" db="EMBL/GenBank/DDBJ databases">
        <title>Genomic Encyclopedia of Type Strains, Phase IV (KMG-IV): sequencing the most valuable type-strain genomes for metagenomic binning, comparative biology and taxonomic classification.</title>
        <authorList>
            <person name="Goeker M."/>
        </authorList>
    </citation>
    <scope>NUCLEOTIDE SEQUENCE [LARGE SCALE GENOMIC DNA]</scope>
    <source>
        <strain evidence="2 3">DSM 15867</strain>
    </source>
</reference>
<evidence type="ECO:0000259" key="1">
    <source>
        <dbReference type="Pfam" id="PF13439"/>
    </source>
</evidence>
<dbReference type="PANTHER" id="PTHR12526">
    <property type="entry name" value="GLYCOSYLTRANSFERASE"/>
    <property type="match status" value="1"/>
</dbReference>
<dbReference type="Gene3D" id="3.40.50.2000">
    <property type="entry name" value="Glycogen Phosphorylase B"/>
    <property type="match status" value="2"/>
</dbReference>
<gene>
    <name evidence="2" type="ORF">GGQ96_001214</name>
</gene>
<dbReference type="CDD" id="cd03801">
    <property type="entry name" value="GT4_PimA-like"/>
    <property type="match status" value="1"/>
</dbReference>
<evidence type="ECO:0000313" key="2">
    <source>
        <dbReference type="EMBL" id="MBB4617094.1"/>
    </source>
</evidence>
<dbReference type="InterPro" id="IPR028098">
    <property type="entry name" value="Glyco_trans_4-like_N"/>
</dbReference>
<dbReference type="RefSeq" id="WP_343058937.1">
    <property type="nucleotide sequence ID" value="NZ_JACHNY010000002.1"/>
</dbReference>
<dbReference type="Pfam" id="PF13439">
    <property type="entry name" value="Glyco_transf_4"/>
    <property type="match status" value="1"/>
</dbReference>
<evidence type="ECO:0000313" key="3">
    <source>
        <dbReference type="Proteomes" id="UP000574769"/>
    </source>
</evidence>